<feature type="compositionally biased region" description="Basic and acidic residues" evidence="1">
    <location>
        <begin position="42"/>
        <end position="69"/>
    </location>
</feature>
<dbReference type="InterPro" id="IPR018684">
    <property type="entry name" value="DUF2171"/>
</dbReference>
<keyword evidence="3" id="KW-1185">Reference proteome</keyword>
<evidence type="ECO:0000313" key="2">
    <source>
        <dbReference type="EMBL" id="QEH38847.1"/>
    </source>
</evidence>
<dbReference type="RefSeq" id="WP_148598239.1">
    <property type="nucleotide sequence ID" value="NZ_CP042997.1"/>
</dbReference>
<dbReference type="Pfam" id="PF09939">
    <property type="entry name" value="DUF2171"/>
    <property type="match status" value="1"/>
</dbReference>
<feature type="region of interest" description="Disordered" evidence="1">
    <location>
        <begin position="42"/>
        <end position="76"/>
    </location>
</feature>
<evidence type="ECO:0000256" key="1">
    <source>
        <dbReference type="SAM" id="MobiDB-lite"/>
    </source>
</evidence>
<dbReference type="AlphaFoldDB" id="A0A5B9WE80"/>
<dbReference type="EMBL" id="CP042997">
    <property type="protein sequence ID" value="QEH38847.1"/>
    <property type="molecule type" value="Genomic_DNA"/>
</dbReference>
<name>A0A5B9WE80_9BACT</name>
<protein>
    <recommendedName>
        <fullName evidence="4">DUF2171 domain-containing protein</fullName>
    </recommendedName>
</protein>
<gene>
    <name evidence="2" type="ORF">OJF2_74570</name>
</gene>
<dbReference type="Gene3D" id="1.10.287.700">
    <property type="entry name" value="Helix hairpin bin"/>
    <property type="match status" value="1"/>
</dbReference>
<proteinExistence type="predicted"/>
<sequence>MAENIKDKLEDVGHKIADAASHVGHRVGEAVEKAADWTKEKAHEAGHRVEEATQRAGHKAEELKDKFEHATSSASASGIREHMDVYASCGTKVGTVDHVEGQTIKLTKSGSPDGQHHRIPLSWVSSVDSGVRLDRDHVKVQSEWQSA</sequence>
<organism evidence="2 3">
    <name type="scientific">Aquisphaera giovannonii</name>
    <dbReference type="NCBI Taxonomy" id="406548"/>
    <lineage>
        <taxon>Bacteria</taxon>
        <taxon>Pseudomonadati</taxon>
        <taxon>Planctomycetota</taxon>
        <taxon>Planctomycetia</taxon>
        <taxon>Isosphaerales</taxon>
        <taxon>Isosphaeraceae</taxon>
        <taxon>Aquisphaera</taxon>
    </lineage>
</organism>
<evidence type="ECO:0000313" key="3">
    <source>
        <dbReference type="Proteomes" id="UP000324233"/>
    </source>
</evidence>
<dbReference type="OrthoDB" id="9803697at2"/>
<reference evidence="2 3" key="1">
    <citation type="submission" date="2019-08" db="EMBL/GenBank/DDBJ databases">
        <title>Deep-cultivation of Planctomycetes and their phenomic and genomic characterization uncovers novel biology.</title>
        <authorList>
            <person name="Wiegand S."/>
            <person name="Jogler M."/>
            <person name="Boedeker C."/>
            <person name="Pinto D."/>
            <person name="Vollmers J."/>
            <person name="Rivas-Marin E."/>
            <person name="Kohn T."/>
            <person name="Peeters S.H."/>
            <person name="Heuer A."/>
            <person name="Rast P."/>
            <person name="Oberbeckmann S."/>
            <person name="Bunk B."/>
            <person name="Jeske O."/>
            <person name="Meyerdierks A."/>
            <person name="Storesund J.E."/>
            <person name="Kallscheuer N."/>
            <person name="Luecker S."/>
            <person name="Lage O.M."/>
            <person name="Pohl T."/>
            <person name="Merkel B.J."/>
            <person name="Hornburger P."/>
            <person name="Mueller R.-W."/>
            <person name="Bruemmer F."/>
            <person name="Labrenz M."/>
            <person name="Spormann A.M."/>
            <person name="Op den Camp H."/>
            <person name="Overmann J."/>
            <person name="Amann R."/>
            <person name="Jetten M.S.M."/>
            <person name="Mascher T."/>
            <person name="Medema M.H."/>
            <person name="Devos D.P."/>
            <person name="Kaster A.-K."/>
            <person name="Ovreas L."/>
            <person name="Rohde M."/>
            <person name="Galperin M.Y."/>
            <person name="Jogler C."/>
        </authorList>
    </citation>
    <scope>NUCLEOTIDE SEQUENCE [LARGE SCALE GENOMIC DNA]</scope>
    <source>
        <strain evidence="2 3">OJF2</strain>
    </source>
</reference>
<dbReference type="KEGG" id="agv:OJF2_74570"/>
<evidence type="ECO:0008006" key="4">
    <source>
        <dbReference type="Google" id="ProtNLM"/>
    </source>
</evidence>
<dbReference type="Proteomes" id="UP000324233">
    <property type="component" value="Chromosome"/>
</dbReference>
<accession>A0A5B9WE80</accession>